<sequence length="240" mass="26656">MAYRVETVQVKGSPMEVFLFDPKGPGPHPGLVLCQHIPGHTGIDKDPFTLKTGERFAENGYAVSVPFLYHWWPKEADMQVKREEFRDDWTAPDLRAGFDVLAAQKNVDAGRIGIAGHCWGGRVCWLGACTDSRYKACAVFYGGGVKEVRGKGNPPAIELAGKIPCPVIGFFGNDDTNPSPKDVDDYEAALEKAGVEYAFHRYDGAGHAFQWADNPERYREKASEDAWEKVLAFFAEKLKK</sequence>
<dbReference type="EMBL" id="JACPUR010000003">
    <property type="protein sequence ID" value="MBI3126424.1"/>
    <property type="molecule type" value="Genomic_DNA"/>
</dbReference>
<dbReference type="Gene3D" id="3.40.50.1820">
    <property type="entry name" value="alpha/beta hydrolase"/>
    <property type="match status" value="1"/>
</dbReference>
<dbReference type="PANTHER" id="PTHR46623:SF6">
    <property type="entry name" value="ALPHA_BETA-HYDROLASES SUPERFAMILY PROTEIN"/>
    <property type="match status" value="1"/>
</dbReference>
<name>A0A932HZ90_UNCTE</name>
<accession>A0A932HZ90</accession>
<dbReference type="InterPro" id="IPR029058">
    <property type="entry name" value="AB_hydrolase_fold"/>
</dbReference>
<comment type="caution">
    <text evidence="2">The sequence shown here is derived from an EMBL/GenBank/DDBJ whole genome shotgun (WGS) entry which is preliminary data.</text>
</comment>
<dbReference type="Pfam" id="PF01738">
    <property type="entry name" value="DLH"/>
    <property type="match status" value="1"/>
</dbReference>
<evidence type="ECO:0000313" key="3">
    <source>
        <dbReference type="Proteomes" id="UP000782312"/>
    </source>
</evidence>
<dbReference type="InterPro" id="IPR002925">
    <property type="entry name" value="Dienelactn_hydro"/>
</dbReference>
<evidence type="ECO:0000313" key="2">
    <source>
        <dbReference type="EMBL" id="MBI3126424.1"/>
    </source>
</evidence>
<dbReference type="Proteomes" id="UP000782312">
    <property type="component" value="Unassembled WGS sequence"/>
</dbReference>
<organism evidence="2 3">
    <name type="scientific">Tectimicrobiota bacterium</name>
    <dbReference type="NCBI Taxonomy" id="2528274"/>
    <lineage>
        <taxon>Bacteria</taxon>
        <taxon>Pseudomonadati</taxon>
        <taxon>Nitrospinota/Tectimicrobiota group</taxon>
        <taxon>Candidatus Tectimicrobiota</taxon>
    </lineage>
</organism>
<reference evidence="2" key="1">
    <citation type="submission" date="2020-07" db="EMBL/GenBank/DDBJ databases">
        <title>Huge and variable diversity of episymbiotic CPR bacteria and DPANN archaea in groundwater ecosystems.</title>
        <authorList>
            <person name="He C.Y."/>
            <person name="Keren R."/>
            <person name="Whittaker M."/>
            <person name="Farag I.F."/>
            <person name="Doudna J."/>
            <person name="Cate J.H.D."/>
            <person name="Banfield J.F."/>
        </authorList>
    </citation>
    <scope>NUCLEOTIDE SEQUENCE</scope>
    <source>
        <strain evidence="2">NC_groundwater_763_Ag_S-0.2um_68_21</strain>
    </source>
</reference>
<dbReference type="GO" id="GO:0016787">
    <property type="term" value="F:hydrolase activity"/>
    <property type="evidence" value="ECO:0007669"/>
    <property type="project" value="UniProtKB-KW"/>
</dbReference>
<dbReference type="AlphaFoldDB" id="A0A932HZ90"/>
<keyword evidence="2" id="KW-0378">Hydrolase</keyword>
<proteinExistence type="predicted"/>
<dbReference type="SUPFAM" id="SSF53474">
    <property type="entry name" value="alpha/beta-Hydrolases"/>
    <property type="match status" value="1"/>
</dbReference>
<evidence type="ECO:0000259" key="1">
    <source>
        <dbReference type="Pfam" id="PF01738"/>
    </source>
</evidence>
<feature type="domain" description="Dienelactone hydrolase" evidence="1">
    <location>
        <begin position="15"/>
        <end position="236"/>
    </location>
</feature>
<dbReference type="InterPro" id="IPR051049">
    <property type="entry name" value="Dienelactone_hydrolase-like"/>
</dbReference>
<protein>
    <submittedName>
        <fullName evidence="2">Dienelactone hydrolase family protein</fullName>
    </submittedName>
</protein>
<gene>
    <name evidence="2" type="ORF">HYZ11_02330</name>
</gene>
<dbReference type="PANTHER" id="PTHR46623">
    <property type="entry name" value="CARBOXYMETHYLENEBUTENOLIDASE-RELATED"/>
    <property type="match status" value="1"/>
</dbReference>